<dbReference type="InterPro" id="IPR011333">
    <property type="entry name" value="SKP1/BTB/POZ_sf"/>
</dbReference>
<dbReference type="Pfam" id="PF00651">
    <property type="entry name" value="BTB"/>
    <property type="match status" value="1"/>
</dbReference>
<evidence type="ECO:0000256" key="1">
    <source>
        <dbReference type="SAM" id="MobiDB-lite"/>
    </source>
</evidence>
<feature type="compositionally biased region" description="Low complexity" evidence="1">
    <location>
        <begin position="218"/>
        <end position="247"/>
    </location>
</feature>
<feature type="compositionally biased region" description="Polar residues" evidence="1">
    <location>
        <begin position="250"/>
        <end position="259"/>
    </location>
</feature>
<dbReference type="SMART" id="SM00225">
    <property type="entry name" value="BTB"/>
    <property type="match status" value="1"/>
</dbReference>
<reference evidence="3 4" key="1">
    <citation type="submission" date="2020-01" db="EMBL/GenBank/DDBJ databases">
        <authorList>
            <person name="Gupta K D."/>
        </authorList>
    </citation>
    <scope>NUCLEOTIDE SEQUENCE [LARGE SCALE GENOMIC DNA]</scope>
</reference>
<dbReference type="Proteomes" id="UP000467700">
    <property type="component" value="Unassembled WGS sequence"/>
</dbReference>
<organism evidence="3 4">
    <name type="scientific">Cyclocybe aegerita</name>
    <name type="common">Black poplar mushroom</name>
    <name type="synonym">Agrocybe aegerita</name>
    <dbReference type="NCBI Taxonomy" id="1973307"/>
    <lineage>
        <taxon>Eukaryota</taxon>
        <taxon>Fungi</taxon>
        <taxon>Dikarya</taxon>
        <taxon>Basidiomycota</taxon>
        <taxon>Agaricomycotina</taxon>
        <taxon>Agaricomycetes</taxon>
        <taxon>Agaricomycetidae</taxon>
        <taxon>Agaricales</taxon>
        <taxon>Agaricineae</taxon>
        <taxon>Bolbitiaceae</taxon>
        <taxon>Cyclocybe</taxon>
    </lineage>
</organism>
<dbReference type="InterPro" id="IPR000210">
    <property type="entry name" value="BTB/POZ_dom"/>
</dbReference>
<sequence>MSHQPTDRPSGISFPNRHDKYYIDGADLHVLVGHRDKTLFRVHGYFFSRESKAFDRKNKGQTDSDPVTLDDVSPEEFAKLLWVFYNPRYSIYEATIGDWTDILNLANKWSFPEVKELAVRELQKKTDIDLVNRIAIYRKFNVHPRHLVPLYAQLCSRPIPLSEQESHILGLEATLLIMTTREKLRAKPSDGGLSPLPRGTEENDIFRALEAKLDIQAGSTNFGGPSTTSSPTSDTKPNNPSNQNPGQGSTGRPSGSGKPTVNGKPGK</sequence>
<dbReference type="PROSITE" id="PS50097">
    <property type="entry name" value="BTB"/>
    <property type="match status" value="1"/>
</dbReference>
<dbReference type="AlphaFoldDB" id="A0A8S0VTH6"/>
<evidence type="ECO:0000313" key="3">
    <source>
        <dbReference type="EMBL" id="CAA7260380.1"/>
    </source>
</evidence>
<keyword evidence="4" id="KW-1185">Reference proteome</keyword>
<protein>
    <recommendedName>
        <fullName evidence="2">BTB domain-containing protein</fullName>
    </recommendedName>
</protein>
<accession>A0A8S0VTH6</accession>
<name>A0A8S0VTH6_CYCAE</name>
<dbReference type="Gene3D" id="3.30.710.10">
    <property type="entry name" value="Potassium Channel Kv1.1, Chain A"/>
    <property type="match status" value="1"/>
</dbReference>
<evidence type="ECO:0000259" key="2">
    <source>
        <dbReference type="PROSITE" id="PS50097"/>
    </source>
</evidence>
<feature type="region of interest" description="Disordered" evidence="1">
    <location>
        <begin position="216"/>
        <end position="267"/>
    </location>
</feature>
<dbReference type="OrthoDB" id="9997739at2759"/>
<comment type="caution">
    <text evidence="3">The sequence shown here is derived from an EMBL/GenBank/DDBJ whole genome shotgun (WGS) entry which is preliminary data.</text>
</comment>
<evidence type="ECO:0000313" key="4">
    <source>
        <dbReference type="Proteomes" id="UP000467700"/>
    </source>
</evidence>
<feature type="domain" description="BTB" evidence="2">
    <location>
        <begin position="26"/>
        <end position="93"/>
    </location>
</feature>
<dbReference type="EMBL" id="CACVBS010000029">
    <property type="protein sequence ID" value="CAA7260380.1"/>
    <property type="molecule type" value="Genomic_DNA"/>
</dbReference>
<gene>
    <name evidence="3" type="ORF">AAE3_LOCUS2658</name>
</gene>
<proteinExistence type="predicted"/>
<dbReference type="SUPFAM" id="SSF54695">
    <property type="entry name" value="POZ domain"/>
    <property type="match status" value="1"/>
</dbReference>